<dbReference type="Proteomes" id="UP001487740">
    <property type="component" value="Unassembled WGS sequence"/>
</dbReference>
<keyword evidence="4" id="KW-1185">Reference proteome</keyword>
<keyword evidence="2" id="KW-0732">Signal</keyword>
<proteinExistence type="predicted"/>
<feature type="compositionally biased region" description="Basic and acidic residues" evidence="1">
    <location>
        <begin position="53"/>
        <end position="69"/>
    </location>
</feature>
<evidence type="ECO:0008006" key="5">
    <source>
        <dbReference type="Google" id="ProtNLM"/>
    </source>
</evidence>
<feature type="signal peptide" evidence="2">
    <location>
        <begin position="1"/>
        <end position="32"/>
    </location>
</feature>
<evidence type="ECO:0000313" key="3">
    <source>
        <dbReference type="EMBL" id="KAK8378163.1"/>
    </source>
</evidence>
<organism evidence="3 4">
    <name type="scientific">Scylla paramamosain</name>
    <name type="common">Mud crab</name>
    <dbReference type="NCBI Taxonomy" id="85552"/>
    <lineage>
        <taxon>Eukaryota</taxon>
        <taxon>Metazoa</taxon>
        <taxon>Ecdysozoa</taxon>
        <taxon>Arthropoda</taxon>
        <taxon>Crustacea</taxon>
        <taxon>Multicrustacea</taxon>
        <taxon>Malacostraca</taxon>
        <taxon>Eumalacostraca</taxon>
        <taxon>Eucarida</taxon>
        <taxon>Decapoda</taxon>
        <taxon>Pleocyemata</taxon>
        <taxon>Brachyura</taxon>
        <taxon>Eubrachyura</taxon>
        <taxon>Portunoidea</taxon>
        <taxon>Portunidae</taxon>
        <taxon>Portuninae</taxon>
        <taxon>Scylla</taxon>
    </lineage>
</organism>
<name>A0AAW0SS27_SCYPA</name>
<dbReference type="EMBL" id="JARAKH010000046">
    <property type="protein sequence ID" value="KAK8378163.1"/>
    <property type="molecule type" value="Genomic_DNA"/>
</dbReference>
<accession>A0AAW0SS27</accession>
<dbReference type="PROSITE" id="PS51257">
    <property type="entry name" value="PROKAR_LIPOPROTEIN"/>
    <property type="match status" value="1"/>
</dbReference>
<reference evidence="3 4" key="1">
    <citation type="submission" date="2023-03" db="EMBL/GenBank/DDBJ databases">
        <title>High-quality genome of Scylla paramamosain provides insights in environmental adaptation.</title>
        <authorList>
            <person name="Zhang L."/>
        </authorList>
    </citation>
    <scope>NUCLEOTIDE SEQUENCE [LARGE SCALE GENOMIC DNA]</scope>
    <source>
        <strain evidence="3">LZ_2023a</strain>
        <tissue evidence="3">Muscle</tissue>
    </source>
</reference>
<sequence length="69" mass="7358">MRAGGGRGLALRSVDVHLLWAVGGAAPSSVLSCPSCRCVPLSLCPLVHSRHSRASEPRLRTPVNRESRI</sequence>
<feature type="region of interest" description="Disordered" evidence="1">
    <location>
        <begin position="50"/>
        <end position="69"/>
    </location>
</feature>
<evidence type="ECO:0000256" key="1">
    <source>
        <dbReference type="SAM" id="MobiDB-lite"/>
    </source>
</evidence>
<protein>
    <recommendedName>
        <fullName evidence="5">Secreted protein</fullName>
    </recommendedName>
</protein>
<comment type="caution">
    <text evidence="3">The sequence shown here is derived from an EMBL/GenBank/DDBJ whole genome shotgun (WGS) entry which is preliminary data.</text>
</comment>
<evidence type="ECO:0000313" key="4">
    <source>
        <dbReference type="Proteomes" id="UP001487740"/>
    </source>
</evidence>
<feature type="chain" id="PRO_5043822112" description="Secreted protein" evidence="2">
    <location>
        <begin position="33"/>
        <end position="69"/>
    </location>
</feature>
<evidence type="ECO:0000256" key="2">
    <source>
        <dbReference type="SAM" id="SignalP"/>
    </source>
</evidence>
<dbReference type="AlphaFoldDB" id="A0AAW0SS27"/>
<gene>
    <name evidence="3" type="ORF">O3P69_018846</name>
</gene>